<dbReference type="EMBL" id="JARK01001356">
    <property type="protein sequence ID" value="EYC21188.1"/>
    <property type="molecule type" value="Genomic_DNA"/>
</dbReference>
<dbReference type="AlphaFoldDB" id="A0A016V385"/>
<organism evidence="1 2">
    <name type="scientific">Ancylostoma ceylanicum</name>
    <dbReference type="NCBI Taxonomy" id="53326"/>
    <lineage>
        <taxon>Eukaryota</taxon>
        <taxon>Metazoa</taxon>
        <taxon>Ecdysozoa</taxon>
        <taxon>Nematoda</taxon>
        <taxon>Chromadorea</taxon>
        <taxon>Rhabditida</taxon>
        <taxon>Rhabditina</taxon>
        <taxon>Rhabditomorpha</taxon>
        <taxon>Strongyloidea</taxon>
        <taxon>Ancylostomatidae</taxon>
        <taxon>Ancylostomatinae</taxon>
        <taxon>Ancylostoma</taxon>
    </lineage>
</organism>
<proteinExistence type="predicted"/>
<protein>
    <submittedName>
        <fullName evidence="1">Uncharacterized protein</fullName>
    </submittedName>
</protein>
<keyword evidence="2" id="KW-1185">Reference proteome</keyword>
<comment type="caution">
    <text evidence="1">The sequence shown here is derived from an EMBL/GenBank/DDBJ whole genome shotgun (WGS) entry which is preliminary data.</text>
</comment>
<name>A0A016V385_9BILA</name>
<gene>
    <name evidence="1" type="primary">Acey_s0020.g44</name>
    <name evidence="1" type="ORF">Y032_0020g44</name>
</gene>
<evidence type="ECO:0000313" key="1">
    <source>
        <dbReference type="EMBL" id="EYC21188.1"/>
    </source>
</evidence>
<reference evidence="2" key="1">
    <citation type="journal article" date="2015" name="Nat. Genet.">
        <title>The genome and transcriptome of the zoonotic hookworm Ancylostoma ceylanicum identify infection-specific gene families.</title>
        <authorList>
            <person name="Schwarz E.M."/>
            <person name="Hu Y."/>
            <person name="Antoshechkin I."/>
            <person name="Miller M.M."/>
            <person name="Sternberg P.W."/>
            <person name="Aroian R.V."/>
        </authorList>
    </citation>
    <scope>NUCLEOTIDE SEQUENCE</scope>
    <source>
        <strain evidence="2">HY135</strain>
    </source>
</reference>
<dbReference type="Proteomes" id="UP000024635">
    <property type="component" value="Unassembled WGS sequence"/>
</dbReference>
<sequence>MQVTVNTCSRYYTDGELAIGKDGVVSHKLGTSTPYGDNEMSGKAVRLLFRNVAAENSILKKSETYIRLVEYWVRFRLESSSFCVGLLVGNSLLGPCGRRAVLKPTALSGRWTNGTCLKST</sequence>
<accession>A0A016V385</accession>
<evidence type="ECO:0000313" key="2">
    <source>
        <dbReference type="Proteomes" id="UP000024635"/>
    </source>
</evidence>